<protein>
    <submittedName>
        <fullName evidence="1">Uncharacterized protein</fullName>
    </submittedName>
</protein>
<accession>A0ABQ6UML8</accession>
<comment type="caution">
    <text evidence="1">The sequence shown here is derived from an EMBL/GenBank/DDBJ whole genome shotgun (WGS) entry which is preliminary data.</text>
</comment>
<dbReference type="RefSeq" id="WP_151011160.1">
    <property type="nucleotide sequence ID" value="NZ_WAAR01000008.1"/>
</dbReference>
<evidence type="ECO:0000313" key="2">
    <source>
        <dbReference type="Proteomes" id="UP000471364"/>
    </source>
</evidence>
<dbReference type="EMBL" id="WAAR01000008">
    <property type="protein sequence ID" value="KAB1118476.1"/>
    <property type="molecule type" value="Genomic_DNA"/>
</dbReference>
<keyword evidence="2" id="KW-1185">Reference proteome</keyword>
<evidence type="ECO:0000313" key="1">
    <source>
        <dbReference type="EMBL" id="KAB1118476.1"/>
    </source>
</evidence>
<reference evidence="1 2" key="1">
    <citation type="submission" date="2019-09" db="EMBL/GenBank/DDBJ databases">
        <title>High taxonomic diversity of Micromonospora strains isolated from Medicago sativa nodules in different geographical locations.</title>
        <authorList>
            <person name="Martinez-Hidalgo P."/>
            <person name="Flores-Felix J.D."/>
            <person name="Velazquez E."/>
            <person name="Brau L."/>
            <person name="Trujillo M.E."/>
            <person name="Martinez-Molina E."/>
        </authorList>
    </citation>
    <scope>NUCLEOTIDE SEQUENCE [LARGE SCALE GENOMIC DNA]</scope>
    <source>
        <strain evidence="1 2">ALFB5</strain>
    </source>
</reference>
<name>A0ABQ6UML8_9ACTN</name>
<sequence length="238" mass="27273">MPGDSGWTCAFRTADYPDLLCSYTTEWAYAGMLDEDTIQQLEEMSVEAVEVSFNDNSDEPLHVFSGYDLLLAFHDAADIDWEEVAERGALDERRGLVITQSTVLEDLLSDVIVQLERPDKPETRLRELDQWMIGKRLKHVESLLERGAYPEVKNSFPFEELWDVVRRRNELAHGNLMRVIGEACPRSEGPGKTRQVEWHLVDRRSRGSRLITMAGLREDLSAATTAYINLLRWSSKLE</sequence>
<proteinExistence type="predicted"/>
<dbReference type="Proteomes" id="UP000471364">
    <property type="component" value="Unassembled WGS sequence"/>
</dbReference>
<gene>
    <name evidence="1" type="ORF">F6X54_03300</name>
</gene>
<organism evidence="1 2">
    <name type="scientific">Micromonospora aurantiaca</name>
    <name type="common">nom. illeg.</name>
    <dbReference type="NCBI Taxonomy" id="47850"/>
    <lineage>
        <taxon>Bacteria</taxon>
        <taxon>Bacillati</taxon>
        <taxon>Actinomycetota</taxon>
        <taxon>Actinomycetes</taxon>
        <taxon>Micromonosporales</taxon>
        <taxon>Micromonosporaceae</taxon>
        <taxon>Micromonospora</taxon>
    </lineage>
</organism>